<evidence type="ECO:0000313" key="7">
    <source>
        <dbReference type="EMBL" id="TVY08512.1"/>
    </source>
</evidence>
<reference evidence="7 8" key="1">
    <citation type="submission" date="2019-07" db="EMBL/GenBank/DDBJ databases">
        <authorList>
            <person name="Kim J."/>
        </authorList>
    </citation>
    <scope>NUCLEOTIDE SEQUENCE [LARGE SCALE GENOMIC DNA]</scope>
    <source>
        <strain evidence="7 8">JC52</strain>
    </source>
</reference>
<dbReference type="PANTHER" id="PTHR42913:SF3">
    <property type="entry name" value="64 KDA MITOCHONDRIAL NADH DEHYDROGENASE (EUROFUNG)"/>
    <property type="match status" value="1"/>
</dbReference>
<comment type="caution">
    <text evidence="7">The sequence shown here is derived from an EMBL/GenBank/DDBJ whole genome shotgun (WGS) entry which is preliminary data.</text>
</comment>
<evidence type="ECO:0000256" key="5">
    <source>
        <dbReference type="ARBA" id="ARBA00023002"/>
    </source>
</evidence>
<evidence type="ECO:0000259" key="6">
    <source>
        <dbReference type="Pfam" id="PF07992"/>
    </source>
</evidence>
<gene>
    <name evidence="7" type="ORF">FPZ49_17990</name>
</gene>
<dbReference type="PRINTS" id="PR00368">
    <property type="entry name" value="FADPNR"/>
</dbReference>
<evidence type="ECO:0000256" key="4">
    <source>
        <dbReference type="ARBA" id="ARBA00022827"/>
    </source>
</evidence>
<organism evidence="7 8">
    <name type="scientific">Paenibacillus cremeus</name>
    <dbReference type="NCBI Taxonomy" id="2163881"/>
    <lineage>
        <taxon>Bacteria</taxon>
        <taxon>Bacillati</taxon>
        <taxon>Bacillota</taxon>
        <taxon>Bacilli</taxon>
        <taxon>Bacillales</taxon>
        <taxon>Paenibacillaceae</taxon>
        <taxon>Paenibacillus</taxon>
    </lineage>
</organism>
<accession>A0A559K8Q7</accession>
<feature type="domain" description="FAD/NAD(P)-binding" evidence="6">
    <location>
        <begin position="3"/>
        <end position="278"/>
    </location>
</feature>
<sequence length="354" mass="39115">MKKLVILGGGYGGLTVAKELLEGDVPSDTVIILVDRMPYQGLKTEYYALAAGTVSDKDIRVQFPVDPRLILKYGEVLSVDPEQKLIRFENDEPLSYDWLVIALGCVDKYHGISGAQEFSHSIQTLSATRKTYQVVNDINPYGQVTIVGGGLSGVEVAAELRESRADLNIRILDRGASVLSPFPEKLQRFVREWMLEHDIELRSHIALCNLEGGILYNQQELIYTDMTIWTAGIQPSPIVQNLNLPKDNQGRLTINEYHQLPSYNEIFVVGDCAALPFSPSGQAAEAQGKQVAEVLQAIWKNETPRLGKIKLRGVLGSLGKKSGFGLMGKRTVMVGMVPRALKTGVLWKSKRHLG</sequence>
<dbReference type="AlphaFoldDB" id="A0A559K8Q7"/>
<keyword evidence="8" id="KW-1185">Reference proteome</keyword>
<keyword evidence="3" id="KW-0285">Flavoprotein</keyword>
<dbReference type="OrthoDB" id="9784880at2"/>
<evidence type="ECO:0000313" key="8">
    <source>
        <dbReference type="Proteomes" id="UP000317036"/>
    </source>
</evidence>
<evidence type="ECO:0000256" key="2">
    <source>
        <dbReference type="ARBA" id="ARBA00005272"/>
    </source>
</evidence>
<dbReference type="PANTHER" id="PTHR42913">
    <property type="entry name" value="APOPTOSIS-INDUCING FACTOR 1"/>
    <property type="match status" value="1"/>
</dbReference>
<dbReference type="InterPro" id="IPR023753">
    <property type="entry name" value="FAD/NAD-binding_dom"/>
</dbReference>
<dbReference type="InterPro" id="IPR051169">
    <property type="entry name" value="NADH-Q_oxidoreductase"/>
</dbReference>
<dbReference type="EMBL" id="VNJI01000022">
    <property type="protein sequence ID" value="TVY08512.1"/>
    <property type="molecule type" value="Genomic_DNA"/>
</dbReference>
<proteinExistence type="inferred from homology"/>
<dbReference type="Proteomes" id="UP000317036">
    <property type="component" value="Unassembled WGS sequence"/>
</dbReference>
<evidence type="ECO:0000256" key="1">
    <source>
        <dbReference type="ARBA" id="ARBA00001974"/>
    </source>
</evidence>
<protein>
    <submittedName>
        <fullName evidence="7">NAD(P)/FAD-dependent oxidoreductase</fullName>
    </submittedName>
</protein>
<dbReference type="PRINTS" id="PR00411">
    <property type="entry name" value="PNDRDTASEI"/>
</dbReference>
<name>A0A559K8Q7_9BACL</name>
<evidence type="ECO:0000256" key="3">
    <source>
        <dbReference type="ARBA" id="ARBA00022630"/>
    </source>
</evidence>
<keyword evidence="4" id="KW-0274">FAD</keyword>
<keyword evidence="5" id="KW-0560">Oxidoreductase</keyword>
<dbReference type="InterPro" id="IPR036188">
    <property type="entry name" value="FAD/NAD-bd_sf"/>
</dbReference>
<dbReference type="Gene3D" id="3.50.50.100">
    <property type="match status" value="1"/>
</dbReference>
<dbReference type="SUPFAM" id="SSF51905">
    <property type="entry name" value="FAD/NAD(P)-binding domain"/>
    <property type="match status" value="1"/>
</dbReference>
<dbReference type="GO" id="GO:0019646">
    <property type="term" value="P:aerobic electron transport chain"/>
    <property type="evidence" value="ECO:0007669"/>
    <property type="project" value="TreeGrafter"/>
</dbReference>
<dbReference type="GO" id="GO:0003955">
    <property type="term" value="F:NAD(P)H dehydrogenase (quinone) activity"/>
    <property type="evidence" value="ECO:0007669"/>
    <property type="project" value="TreeGrafter"/>
</dbReference>
<comment type="cofactor">
    <cofactor evidence="1">
        <name>FAD</name>
        <dbReference type="ChEBI" id="CHEBI:57692"/>
    </cofactor>
</comment>
<dbReference type="Pfam" id="PF07992">
    <property type="entry name" value="Pyr_redox_2"/>
    <property type="match status" value="1"/>
</dbReference>
<comment type="similarity">
    <text evidence="2">Belongs to the NADH dehydrogenase family.</text>
</comment>
<dbReference type="RefSeq" id="WP_144849466.1">
    <property type="nucleotide sequence ID" value="NZ_VNJI01000022.1"/>
</dbReference>